<dbReference type="eggNOG" id="COG1960">
    <property type="taxonomic scope" value="Bacteria"/>
</dbReference>
<dbReference type="InterPro" id="IPR037069">
    <property type="entry name" value="AcylCoA_DH/ox_N_sf"/>
</dbReference>
<dbReference type="Pfam" id="PF00441">
    <property type="entry name" value="Acyl-CoA_dh_1"/>
    <property type="match status" value="1"/>
</dbReference>
<evidence type="ECO:0000313" key="8">
    <source>
        <dbReference type="EMBL" id="KEK18517.1"/>
    </source>
</evidence>
<feature type="domain" description="Acyl-CoA oxidase/dehydrogenase middle" evidence="7">
    <location>
        <begin position="124"/>
        <end position="225"/>
    </location>
</feature>
<dbReference type="PANTHER" id="PTHR43884:SF12">
    <property type="entry name" value="ISOVALERYL-COA DEHYDROGENASE, MITOCHONDRIAL-RELATED"/>
    <property type="match status" value="1"/>
</dbReference>
<dbReference type="GO" id="GO:0003995">
    <property type="term" value="F:acyl-CoA dehydrogenase activity"/>
    <property type="evidence" value="ECO:0007669"/>
    <property type="project" value="InterPro"/>
</dbReference>
<name>A0A073JWE4_9BACI</name>
<keyword evidence="9" id="KW-1185">Reference proteome</keyword>
<dbReference type="OrthoDB" id="9802447at2"/>
<evidence type="ECO:0008006" key="10">
    <source>
        <dbReference type="Google" id="ProtNLM"/>
    </source>
</evidence>
<dbReference type="Gene3D" id="1.10.540.10">
    <property type="entry name" value="Acyl-CoA dehydrogenase/oxidase, N-terminal domain"/>
    <property type="match status" value="1"/>
</dbReference>
<keyword evidence="4 5" id="KW-0274">FAD</keyword>
<evidence type="ECO:0000313" key="9">
    <source>
        <dbReference type="Proteomes" id="UP000027822"/>
    </source>
</evidence>
<evidence type="ECO:0000256" key="4">
    <source>
        <dbReference type="ARBA" id="ARBA00022827"/>
    </source>
</evidence>
<comment type="similarity">
    <text evidence="2 5">Belongs to the acyl-CoA dehydrogenase family.</text>
</comment>
<dbReference type="SUPFAM" id="SSF47203">
    <property type="entry name" value="Acyl-CoA dehydrogenase C-terminal domain-like"/>
    <property type="match status" value="1"/>
</dbReference>
<evidence type="ECO:0000259" key="6">
    <source>
        <dbReference type="Pfam" id="PF00441"/>
    </source>
</evidence>
<dbReference type="InterPro" id="IPR006091">
    <property type="entry name" value="Acyl-CoA_Oxase/DH_mid-dom"/>
</dbReference>
<dbReference type="AlphaFoldDB" id="A0A073JWE4"/>
<sequence length="383" mass="43505">MQIDLFKKWLNPYKKLIREIALESDKQNQPVDSFVNDPIFKPLQLFKTPSRYWDGITLEDGSTIFGTTALENVLFVEEIAYGDPGLYLALPGPNLSGTIVDKIGTEKQKDDFFGYFINNKAWSAFALTEPSAGSDIASMTMQADMKDNNTYVLNGQKRYVGNGAVADYMIVFARKRKKDVQKNNSIFLEAFLVNKQNHKHGINQSIDKTLGLKAARLGYIHFDECIVDEKDILGYDKKPLNRGIRGAMETFLHMRPATAAIAVGLSNAIIDYVKEHITFEYNHFILDRLRWEVDRGRILTLHAAKLSDDGVFNSYYSSMAKQYMNQVVVKVARECVSLMGNQAFGEHPLLEKWLRDARMIEFMEGSSNILKLDIKNKVMNGKV</sequence>
<evidence type="ECO:0000256" key="1">
    <source>
        <dbReference type="ARBA" id="ARBA00001974"/>
    </source>
</evidence>
<organism evidence="8 9">
    <name type="scientific">Bacillus manliponensis</name>
    <dbReference type="NCBI Taxonomy" id="574376"/>
    <lineage>
        <taxon>Bacteria</taxon>
        <taxon>Bacillati</taxon>
        <taxon>Bacillota</taxon>
        <taxon>Bacilli</taxon>
        <taxon>Bacillales</taxon>
        <taxon>Bacillaceae</taxon>
        <taxon>Bacillus</taxon>
        <taxon>Bacillus cereus group</taxon>
    </lineage>
</organism>
<comment type="cofactor">
    <cofactor evidence="1 5">
        <name>FAD</name>
        <dbReference type="ChEBI" id="CHEBI:57692"/>
    </cofactor>
</comment>
<comment type="caution">
    <text evidence="8">The sequence shown here is derived from an EMBL/GenBank/DDBJ whole genome shotgun (WGS) entry which is preliminary data.</text>
</comment>
<dbReference type="InterPro" id="IPR046373">
    <property type="entry name" value="Acyl-CoA_Oxase/DH_mid-dom_sf"/>
</dbReference>
<dbReference type="GO" id="GO:0050660">
    <property type="term" value="F:flavin adenine dinucleotide binding"/>
    <property type="evidence" value="ECO:0007669"/>
    <property type="project" value="InterPro"/>
</dbReference>
<dbReference type="EMBL" id="JOTN01000013">
    <property type="protein sequence ID" value="KEK18517.1"/>
    <property type="molecule type" value="Genomic_DNA"/>
</dbReference>
<dbReference type="CDD" id="cd00567">
    <property type="entry name" value="ACAD"/>
    <property type="match status" value="1"/>
</dbReference>
<dbReference type="RefSeq" id="WP_034640507.1">
    <property type="nucleotide sequence ID" value="NZ_CBCSJC010000014.1"/>
</dbReference>
<dbReference type="SUPFAM" id="SSF56645">
    <property type="entry name" value="Acyl-CoA dehydrogenase NM domain-like"/>
    <property type="match status" value="1"/>
</dbReference>
<dbReference type="InterPro" id="IPR009100">
    <property type="entry name" value="AcylCoA_DH/oxidase_NM_dom_sf"/>
</dbReference>
<reference evidence="8 9" key="1">
    <citation type="submission" date="2014-06" db="EMBL/GenBank/DDBJ databases">
        <title>Draft genome sequence of Bacillus manliponensis JCM 15802 (MCCC 1A00708).</title>
        <authorList>
            <person name="Lai Q."/>
            <person name="Liu Y."/>
            <person name="Shao Z."/>
        </authorList>
    </citation>
    <scope>NUCLEOTIDE SEQUENCE [LARGE SCALE GENOMIC DNA]</scope>
    <source>
        <strain evidence="8 9">JCM 15802</strain>
    </source>
</reference>
<evidence type="ECO:0000256" key="2">
    <source>
        <dbReference type="ARBA" id="ARBA00009347"/>
    </source>
</evidence>
<dbReference type="Pfam" id="PF02770">
    <property type="entry name" value="Acyl-CoA_dh_M"/>
    <property type="match status" value="1"/>
</dbReference>
<evidence type="ECO:0000259" key="7">
    <source>
        <dbReference type="Pfam" id="PF02770"/>
    </source>
</evidence>
<feature type="domain" description="Acyl-CoA dehydrogenase/oxidase C-terminal" evidence="6">
    <location>
        <begin position="241"/>
        <end position="377"/>
    </location>
</feature>
<keyword evidence="5" id="KW-0560">Oxidoreductase</keyword>
<dbReference type="Gene3D" id="2.40.110.10">
    <property type="entry name" value="Butyryl-CoA Dehydrogenase, subunit A, domain 2"/>
    <property type="match status" value="1"/>
</dbReference>
<gene>
    <name evidence="8" type="ORF">BAMA_04405</name>
</gene>
<protein>
    <recommendedName>
        <fullName evidence="10">Acyl-CoA dehydrogenase</fullName>
    </recommendedName>
</protein>
<dbReference type="STRING" id="574376.BAMA_04405"/>
<dbReference type="InterPro" id="IPR036250">
    <property type="entry name" value="AcylCo_DH-like_C"/>
</dbReference>
<proteinExistence type="inferred from homology"/>
<dbReference type="InterPro" id="IPR009075">
    <property type="entry name" value="AcylCo_DH/oxidase_C"/>
</dbReference>
<accession>A0A073JWE4</accession>
<evidence type="ECO:0000256" key="3">
    <source>
        <dbReference type="ARBA" id="ARBA00022630"/>
    </source>
</evidence>
<dbReference type="PROSITE" id="PS00072">
    <property type="entry name" value="ACYL_COA_DH_1"/>
    <property type="match status" value="1"/>
</dbReference>
<dbReference type="PANTHER" id="PTHR43884">
    <property type="entry name" value="ACYL-COA DEHYDROGENASE"/>
    <property type="match status" value="1"/>
</dbReference>
<keyword evidence="3 5" id="KW-0285">Flavoprotein</keyword>
<dbReference type="Proteomes" id="UP000027822">
    <property type="component" value="Unassembled WGS sequence"/>
</dbReference>
<dbReference type="InterPro" id="IPR006089">
    <property type="entry name" value="Acyl-CoA_DH_CS"/>
</dbReference>
<dbReference type="Gene3D" id="1.20.140.10">
    <property type="entry name" value="Butyryl-CoA Dehydrogenase, subunit A, domain 3"/>
    <property type="match status" value="1"/>
</dbReference>
<evidence type="ECO:0000256" key="5">
    <source>
        <dbReference type="RuleBase" id="RU362125"/>
    </source>
</evidence>